<feature type="domain" description="Glycosyl hydrolase family 30 TIM-barrel" evidence="7">
    <location>
        <begin position="2"/>
        <end position="165"/>
    </location>
</feature>
<dbReference type="EC" id="3.2.1.45" evidence="3 6"/>
<dbReference type="AlphaFoldDB" id="A0A0N4YY00"/>
<evidence type="ECO:0000313" key="8">
    <source>
        <dbReference type="EMBL" id="VDL86718.1"/>
    </source>
</evidence>
<dbReference type="Proteomes" id="UP000271162">
    <property type="component" value="Unassembled WGS sequence"/>
</dbReference>
<evidence type="ECO:0000313" key="10">
    <source>
        <dbReference type="WBParaSite" id="NBR_0002212201-mRNA-1"/>
    </source>
</evidence>
<keyword evidence="9" id="KW-1185">Reference proteome</keyword>
<dbReference type="STRING" id="27835.A0A0N4YY00"/>
<keyword evidence="6" id="KW-0326">Glycosidase</keyword>
<dbReference type="GO" id="GO:0006680">
    <property type="term" value="P:glucosylceramide catabolic process"/>
    <property type="evidence" value="ECO:0007669"/>
    <property type="project" value="TreeGrafter"/>
</dbReference>
<accession>A0A0N4YY00</accession>
<evidence type="ECO:0000313" key="9">
    <source>
        <dbReference type="Proteomes" id="UP000271162"/>
    </source>
</evidence>
<dbReference type="SUPFAM" id="SSF51445">
    <property type="entry name" value="(Trans)glycosidases"/>
    <property type="match status" value="1"/>
</dbReference>
<reference evidence="8 9" key="2">
    <citation type="submission" date="2018-11" db="EMBL/GenBank/DDBJ databases">
        <authorList>
            <consortium name="Pathogen Informatics"/>
        </authorList>
    </citation>
    <scope>NUCLEOTIDE SEQUENCE [LARGE SCALE GENOMIC DNA]</scope>
</reference>
<dbReference type="PANTHER" id="PTHR11069:SF23">
    <property type="entry name" value="LYSOSOMAL ACID GLUCOSYLCERAMIDASE"/>
    <property type="match status" value="1"/>
</dbReference>
<dbReference type="GO" id="GO:0004348">
    <property type="term" value="F:glucosylceramidase activity"/>
    <property type="evidence" value="ECO:0007669"/>
    <property type="project" value="UniProtKB-EC"/>
</dbReference>
<organism evidence="10">
    <name type="scientific">Nippostrongylus brasiliensis</name>
    <name type="common">Rat hookworm</name>
    <dbReference type="NCBI Taxonomy" id="27835"/>
    <lineage>
        <taxon>Eukaryota</taxon>
        <taxon>Metazoa</taxon>
        <taxon>Ecdysozoa</taxon>
        <taxon>Nematoda</taxon>
        <taxon>Chromadorea</taxon>
        <taxon>Rhabditida</taxon>
        <taxon>Rhabditina</taxon>
        <taxon>Rhabditomorpha</taxon>
        <taxon>Strongyloidea</taxon>
        <taxon>Heligmosomidae</taxon>
        <taxon>Nippostrongylus</taxon>
    </lineage>
</organism>
<keyword evidence="6" id="KW-0746">Sphingolipid metabolism</keyword>
<evidence type="ECO:0000256" key="3">
    <source>
        <dbReference type="ARBA" id="ARBA00012658"/>
    </source>
</evidence>
<dbReference type="Pfam" id="PF02055">
    <property type="entry name" value="Glyco_hydro_30"/>
    <property type="match status" value="1"/>
</dbReference>
<comment type="similarity">
    <text evidence="2 6">Belongs to the glycosyl hydrolase 30 family.</text>
</comment>
<evidence type="ECO:0000256" key="6">
    <source>
        <dbReference type="RuleBase" id="RU361188"/>
    </source>
</evidence>
<dbReference type="EMBL" id="UYSL01027420">
    <property type="protein sequence ID" value="VDL86718.1"/>
    <property type="molecule type" value="Genomic_DNA"/>
</dbReference>
<evidence type="ECO:0000256" key="4">
    <source>
        <dbReference type="ARBA" id="ARBA00022729"/>
    </source>
</evidence>
<protein>
    <recommendedName>
        <fullName evidence="3 6">Glucosylceramidase</fullName>
        <ecNumber evidence="3 6">3.2.1.45</ecNumber>
    </recommendedName>
</protein>
<dbReference type="InterPro" id="IPR017853">
    <property type="entry name" value="GH"/>
</dbReference>
<proteinExistence type="inferred from homology"/>
<dbReference type="InterPro" id="IPR033453">
    <property type="entry name" value="Glyco_hydro_30_TIM-barrel"/>
</dbReference>
<evidence type="ECO:0000259" key="7">
    <source>
        <dbReference type="Pfam" id="PF02055"/>
    </source>
</evidence>
<dbReference type="InterPro" id="IPR001139">
    <property type="entry name" value="Glyco_hydro_30"/>
</dbReference>
<dbReference type="GO" id="GO:0016020">
    <property type="term" value="C:membrane"/>
    <property type="evidence" value="ECO:0007669"/>
    <property type="project" value="GOC"/>
</dbReference>
<evidence type="ECO:0000256" key="1">
    <source>
        <dbReference type="ARBA" id="ARBA00001013"/>
    </source>
</evidence>
<evidence type="ECO:0000256" key="5">
    <source>
        <dbReference type="ARBA" id="ARBA00022801"/>
    </source>
</evidence>
<dbReference type="OMA" id="WNIALDI"/>
<dbReference type="PANTHER" id="PTHR11069">
    <property type="entry name" value="GLUCOSYLCERAMIDASE"/>
    <property type="match status" value="1"/>
</dbReference>
<dbReference type="WBParaSite" id="NBR_0002212201-mRNA-1">
    <property type="protein sequence ID" value="NBR_0002212201-mRNA-1"/>
    <property type="gene ID" value="NBR_0002212201"/>
</dbReference>
<sequence>MKATLGPMLKGNDVTKNLKVMGLDDNRLFLPGWADKIFNDAEAAQYVDGIGVHWYLNFLTPPSVLTTTHKRHPTKFILATEACTGSAVVHGPILGDWYRGEEYAADIITNLNNFVAGWTDWNMCLDLKGGPTWVGNYVDSPVIVNAAADEFYKQPMFYAMGHFSTTVAGPSQVLAAAVAFKGRTAMTLLNRLSSATTVSVNDVATGRHLDISMEPNSIVTLLWEQN</sequence>
<reference evidence="10" key="1">
    <citation type="submission" date="2017-02" db="UniProtKB">
        <authorList>
            <consortium name="WormBaseParasite"/>
        </authorList>
    </citation>
    <scope>IDENTIFICATION</scope>
</reference>
<keyword evidence="6" id="KW-0443">Lipid metabolism</keyword>
<gene>
    <name evidence="8" type="ORF">NBR_LOCUS22123</name>
</gene>
<dbReference type="Gene3D" id="3.20.20.80">
    <property type="entry name" value="Glycosidases"/>
    <property type="match status" value="1"/>
</dbReference>
<evidence type="ECO:0000256" key="2">
    <source>
        <dbReference type="ARBA" id="ARBA00005382"/>
    </source>
</evidence>
<name>A0A0N4YY00_NIPBR</name>
<keyword evidence="5 6" id="KW-0378">Hydrolase</keyword>
<comment type="catalytic activity">
    <reaction evidence="1">
        <text>a beta-D-glucosyl-(1&lt;-&gt;1')-N-acylsphing-4-enine + H2O = an N-acylsphing-4-enine + D-glucose</text>
        <dbReference type="Rhea" id="RHEA:13269"/>
        <dbReference type="ChEBI" id="CHEBI:4167"/>
        <dbReference type="ChEBI" id="CHEBI:15377"/>
        <dbReference type="ChEBI" id="CHEBI:22801"/>
        <dbReference type="ChEBI" id="CHEBI:52639"/>
        <dbReference type="EC" id="3.2.1.45"/>
    </reaction>
    <physiologicalReaction direction="left-to-right" evidence="1">
        <dbReference type="Rhea" id="RHEA:13270"/>
    </physiologicalReaction>
</comment>
<keyword evidence="4" id="KW-0732">Signal</keyword>